<dbReference type="OrthoDB" id="8455272at2"/>
<feature type="region of interest" description="Disordered" evidence="1">
    <location>
        <begin position="27"/>
        <end position="59"/>
    </location>
</feature>
<evidence type="ECO:0000256" key="1">
    <source>
        <dbReference type="SAM" id="MobiDB-lite"/>
    </source>
</evidence>
<dbReference type="EMBL" id="PTRC01000017">
    <property type="protein sequence ID" value="PQA73499.1"/>
    <property type="molecule type" value="Genomic_DNA"/>
</dbReference>
<proteinExistence type="predicted"/>
<comment type="caution">
    <text evidence="2">The sequence shown here is derived from an EMBL/GenBank/DDBJ whole genome shotgun (WGS) entry which is preliminary data.</text>
</comment>
<keyword evidence="3" id="KW-1185">Reference proteome</keyword>
<protein>
    <submittedName>
        <fullName evidence="2">Uncharacterized protein</fullName>
    </submittedName>
</protein>
<organism evidence="2 3">
    <name type="scientific">Brucella oryzae</name>
    <dbReference type="NCBI Taxonomy" id="335286"/>
    <lineage>
        <taxon>Bacteria</taxon>
        <taxon>Pseudomonadati</taxon>
        <taxon>Pseudomonadota</taxon>
        <taxon>Alphaproteobacteria</taxon>
        <taxon>Hyphomicrobiales</taxon>
        <taxon>Brucellaceae</taxon>
        <taxon>Brucella/Ochrobactrum group</taxon>
        <taxon>Brucella</taxon>
    </lineage>
</organism>
<dbReference type="Proteomes" id="UP000238493">
    <property type="component" value="Unassembled WGS sequence"/>
</dbReference>
<evidence type="ECO:0000313" key="2">
    <source>
        <dbReference type="EMBL" id="PQA73499.1"/>
    </source>
</evidence>
<dbReference type="AlphaFoldDB" id="A0A2S7IZS1"/>
<gene>
    <name evidence="2" type="ORF">C3731_11165</name>
</gene>
<accession>A0A2S7IZS1</accession>
<name>A0A2S7IZS1_9HYPH</name>
<reference evidence="2 3" key="1">
    <citation type="submission" date="2018-02" db="EMBL/GenBank/DDBJ databases">
        <title>Draft genome sequence of Ochrobactrum oryzae found in Brazil.</title>
        <authorList>
            <person name="Cerdeira L."/>
            <person name="Andrade F."/>
            <person name="Zacariotto T."/>
            <person name="Barbosa B."/>
            <person name="Santos S."/>
            <person name="Cassetari V."/>
            <person name="Lincopan N."/>
        </authorList>
    </citation>
    <scope>NUCLEOTIDE SEQUENCE [LARGE SCALE GENOMIC DNA]</scope>
    <source>
        <strain evidence="2 3">OA447</strain>
    </source>
</reference>
<sequence>MQQPDYDRDFGEIIRWLQQEGLILQTDLEGNTELSTRAERTDHKRRKAAEIPSDSPRLS</sequence>
<evidence type="ECO:0000313" key="3">
    <source>
        <dbReference type="Proteomes" id="UP000238493"/>
    </source>
</evidence>
<dbReference type="RefSeq" id="WP_104755753.1">
    <property type="nucleotide sequence ID" value="NZ_JBHEEO010000023.1"/>
</dbReference>